<evidence type="ECO:0000256" key="2">
    <source>
        <dbReference type="ARBA" id="ARBA00022448"/>
    </source>
</evidence>
<dbReference type="Proteomes" id="UP000255328">
    <property type="component" value="Unassembled WGS sequence"/>
</dbReference>
<dbReference type="InterPro" id="IPR036249">
    <property type="entry name" value="Thioredoxin-like_sf"/>
</dbReference>
<keyword evidence="2" id="KW-0813">Transport</keyword>
<dbReference type="GO" id="GO:0015035">
    <property type="term" value="F:protein-disulfide reductase activity"/>
    <property type="evidence" value="ECO:0007669"/>
    <property type="project" value="InterPro"/>
</dbReference>
<dbReference type="OrthoDB" id="9790390at2"/>
<dbReference type="InterPro" id="IPR013766">
    <property type="entry name" value="Thioredoxin_domain"/>
</dbReference>
<evidence type="ECO:0000313" key="9">
    <source>
        <dbReference type="EMBL" id="STO31904.1"/>
    </source>
</evidence>
<feature type="disulfide bond" description="Redox-active" evidence="7">
    <location>
        <begin position="32"/>
        <end position="35"/>
    </location>
</feature>
<dbReference type="PANTHER" id="PTHR45663">
    <property type="entry name" value="GEO12009P1"/>
    <property type="match status" value="1"/>
</dbReference>
<evidence type="ECO:0000256" key="7">
    <source>
        <dbReference type="PIRSR" id="PIRSR000077-4"/>
    </source>
</evidence>
<evidence type="ECO:0000256" key="1">
    <source>
        <dbReference type="ARBA" id="ARBA00008987"/>
    </source>
</evidence>
<keyword evidence="10" id="KW-1185">Reference proteome</keyword>
<dbReference type="SUPFAM" id="SSF52833">
    <property type="entry name" value="Thioredoxin-like"/>
    <property type="match status" value="1"/>
</dbReference>
<dbReference type="InterPro" id="IPR005746">
    <property type="entry name" value="Thioredoxin"/>
</dbReference>
<evidence type="ECO:0000256" key="4">
    <source>
        <dbReference type="ARBA" id="ARBA00023157"/>
    </source>
</evidence>
<protein>
    <recommendedName>
        <fullName evidence="6">Thioredoxin</fullName>
    </recommendedName>
</protein>
<comment type="similarity">
    <text evidence="1 6">Belongs to the thioredoxin family.</text>
</comment>
<dbReference type="PROSITE" id="PS51352">
    <property type="entry name" value="THIOREDOXIN_2"/>
    <property type="match status" value="1"/>
</dbReference>
<feature type="domain" description="Thioredoxin" evidence="8">
    <location>
        <begin position="1"/>
        <end position="105"/>
    </location>
</feature>
<sequence length="105" mass="11915">MNTLMDLDDMTFAENIRNEKGIVILNFIADWCGPCKIMSPILETIAKEEKVKIFKVNVDKSPDLAIKFGITSVPVTMFMNSGSKICQINGLKSKEELKEKLYELR</sequence>
<dbReference type="PANTHER" id="PTHR45663:SF11">
    <property type="entry name" value="GEO12009P1"/>
    <property type="match status" value="1"/>
</dbReference>
<proteinExistence type="inferred from homology"/>
<keyword evidence="5 7" id="KW-0676">Redox-active center</keyword>
<dbReference type="CDD" id="cd02947">
    <property type="entry name" value="TRX_family"/>
    <property type="match status" value="1"/>
</dbReference>
<evidence type="ECO:0000256" key="6">
    <source>
        <dbReference type="PIRNR" id="PIRNR000077"/>
    </source>
</evidence>
<evidence type="ECO:0000256" key="3">
    <source>
        <dbReference type="ARBA" id="ARBA00022982"/>
    </source>
</evidence>
<dbReference type="PIRSF" id="PIRSF000077">
    <property type="entry name" value="Thioredoxin"/>
    <property type="match status" value="1"/>
</dbReference>
<dbReference type="AlphaFoldDB" id="A0A377GZ95"/>
<evidence type="ECO:0000313" key="10">
    <source>
        <dbReference type="Proteomes" id="UP000255328"/>
    </source>
</evidence>
<organism evidence="9 10">
    <name type="scientific">Fusobacterium necrogenes</name>
    <dbReference type="NCBI Taxonomy" id="858"/>
    <lineage>
        <taxon>Bacteria</taxon>
        <taxon>Fusobacteriati</taxon>
        <taxon>Fusobacteriota</taxon>
        <taxon>Fusobacteriia</taxon>
        <taxon>Fusobacteriales</taxon>
        <taxon>Fusobacteriaceae</taxon>
        <taxon>Fusobacterium</taxon>
    </lineage>
</organism>
<evidence type="ECO:0000259" key="8">
    <source>
        <dbReference type="PROSITE" id="PS51352"/>
    </source>
</evidence>
<dbReference type="Gene3D" id="3.40.30.10">
    <property type="entry name" value="Glutaredoxin"/>
    <property type="match status" value="1"/>
</dbReference>
<keyword evidence="4 7" id="KW-1015">Disulfide bond</keyword>
<gene>
    <name evidence="9" type="primary">trxA</name>
    <name evidence="9" type="ORF">NCTC10723_01367</name>
</gene>
<dbReference type="RefSeq" id="WP_115270628.1">
    <property type="nucleotide sequence ID" value="NZ_UGGU01000003.1"/>
</dbReference>
<dbReference type="Pfam" id="PF00085">
    <property type="entry name" value="Thioredoxin"/>
    <property type="match status" value="1"/>
</dbReference>
<name>A0A377GZ95_9FUSO</name>
<accession>A0A377GZ95</accession>
<dbReference type="EMBL" id="UGGU01000003">
    <property type="protein sequence ID" value="STO31904.1"/>
    <property type="molecule type" value="Genomic_DNA"/>
</dbReference>
<keyword evidence="3" id="KW-0249">Electron transport</keyword>
<evidence type="ECO:0000256" key="5">
    <source>
        <dbReference type="ARBA" id="ARBA00023284"/>
    </source>
</evidence>
<reference evidence="9 10" key="1">
    <citation type="submission" date="2018-06" db="EMBL/GenBank/DDBJ databases">
        <authorList>
            <consortium name="Pathogen Informatics"/>
            <person name="Doyle S."/>
        </authorList>
    </citation>
    <scope>NUCLEOTIDE SEQUENCE [LARGE SCALE GENOMIC DNA]</scope>
    <source>
        <strain evidence="9 10">NCTC10723</strain>
    </source>
</reference>
<dbReference type="GO" id="GO:0005737">
    <property type="term" value="C:cytoplasm"/>
    <property type="evidence" value="ECO:0007669"/>
    <property type="project" value="TreeGrafter"/>
</dbReference>